<evidence type="ECO:0000256" key="8">
    <source>
        <dbReference type="ARBA" id="ARBA00022989"/>
    </source>
</evidence>
<comment type="cofactor">
    <cofactor evidence="11">
        <name>Cu cation</name>
        <dbReference type="ChEBI" id="CHEBI:23378"/>
    </cofactor>
    <text evidence="11">Binds a copper A center.</text>
</comment>
<dbReference type="InterPro" id="IPR011759">
    <property type="entry name" value="Cyt_c_oxidase_su2_TM_dom"/>
</dbReference>
<dbReference type="GO" id="GO:0005886">
    <property type="term" value="C:plasma membrane"/>
    <property type="evidence" value="ECO:0007669"/>
    <property type="project" value="UniProtKB-SubCell"/>
</dbReference>
<evidence type="ECO:0000259" key="14">
    <source>
        <dbReference type="PROSITE" id="PS50999"/>
    </source>
</evidence>
<keyword evidence="16" id="KW-1185">Reference proteome</keyword>
<organism evidence="15 16">
    <name type="scientific">Rapidithrix thailandica</name>
    <dbReference type="NCBI Taxonomy" id="413964"/>
    <lineage>
        <taxon>Bacteria</taxon>
        <taxon>Pseudomonadati</taxon>
        <taxon>Bacteroidota</taxon>
        <taxon>Cytophagia</taxon>
        <taxon>Cytophagales</taxon>
        <taxon>Flammeovirgaceae</taxon>
        <taxon>Rapidithrix</taxon>
    </lineage>
</organism>
<dbReference type="GO" id="GO:0042773">
    <property type="term" value="P:ATP synthesis coupled electron transport"/>
    <property type="evidence" value="ECO:0007669"/>
    <property type="project" value="TreeGrafter"/>
</dbReference>
<dbReference type="PANTHER" id="PTHR22888:SF9">
    <property type="entry name" value="CYTOCHROME C OXIDASE SUBUNIT 2"/>
    <property type="match status" value="1"/>
</dbReference>
<keyword evidence="4 10" id="KW-0679">Respiratory chain</keyword>
<dbReference type="RefSeq" id="WP_346819705.1">
    <property type="nucleotide sequence ID" value="NZ_JBDKWZ010000001.1"/>
</dbReference>
<dbReference type="InterPro" id="IPR036257">
    <property type="entry name" value="Cyt_c_oxidase_su2_TM_sf"/>
</dbReference>
<accession>A0AAW9S3G1</accession>
<dbReference type="SUPFAM" id="SSF81464">
    <property type="entry name" value="Cytochrome c oxidase subunit II-like, transmembrane region"/>
    <property type="match status" value="1"/>
</dbReference>
<feature type="transmembrane region" description="Helical" evidence="12">
    <location>
        <begin position="46"/>
        <end position="66"/>
    </location>
</feature>
<keyword evidence="3 10" id="KW-0813">Transport</keyword>
<keyword evidence="11" id="KW-0479">Metal-binding</keyword>
<feature type="domain" description="Cytochrome oxidase subunit II copper A binding" evidence="13">
    <location>
        <begin position="161"/>
        <end position="313"/>
    </location>
</feature>
<evidence type="ECO:0000313" key="16">
    <source>
        <dbReference type="Proteomes" id="UP001403385"/>
    </source>
</evidence>
<evidence type="ECO:0000256" key="9">
    <source>
        <dbReference type="ARBA" id="ARBA00023136"/>
    </source>
</evidence>
<gene>
    <name evidence="15" type="ORF">AAG747_03365</name>
</gene>
<feature type="transmembrane region" description="Helical" evidence="12">
    <location>
        <begin position="86"/>
        <end position="110"/>
    </location>
</feature>
<comment type="subcellular location">
    <subcellularLocation>
        <location evidence="10">Cell membrane</location>
        <topology evidence="10">Multi-pass membrane protein</topology>
    </subcellularLocation>
    <subcellularLocation>
        <location evidence="1">Membrane</location>
        <topology evidence="1">Multi-pass membrane protein</topology>
    </subcellularLocation>
</comment>
<keyword evidence="9 12" id="KW-0472">Membrane</keyword>
<dbReference type="Proteomes" id="UP001403385">
    <property type="component" value="Unassembled WGS sequence"/>
</dbReference>
<evidence type="ECO:0000256" key="4">
    <source>
        <dbReference type="ARBA" id="ARBA00022660"/>
    </source>
</evidence>
<comment type="catalytic activity">
    <reaction evidence="11">
        <text>4 Fe(II)-[cytochrome c] + O2 + 8 H(+)(in) = 4 Fe(III)-[cytochrome c] + 2 H2O + 4 H(+)(out)</text>
        <dbReference type="Rhea" id="RHEA:11436"/>
        <dbReference type="Rhea" id="RHEA-COMP:10350"/>
        <dbReference type="Rhea" id="RHEA-COMP:14399"/>
        <dbReference type="ChEBI" id="CHEBI:15377"/>
        <dbReference type="ChEBI" id="CHEBI:15378"/>
        <dbReference type="ChEBI" id="CHEBI:15379"/>
        <dbReference type="ChEBI" id="CHEBI:29033"/>
        <dbReference type="ChEBI" id="CHEBI:29034"/>
        <dbReference type="EC" id="7.1.1.9"/>
    </reaction>
</comment>
<dbReference type="Pfam" id="PF00116">
    <property type="entry name" value="COX2"/>
    <property type="match status" value="1"/>
</dbReference>
<comment type="similarity">
    <text evidence="2 10">Belongs to the cytochrome c oxidase subunit 2 family.</text>
</comment>
<comment type="function">
    <text evidence="11">Subunits I and II form the functional core of the enzyme complex. Electrons originating in cytochrome c are transferred via heme a and Cu(A) to the binuclear center formed by heme a3 and Cu(B).</text>
</comment>
<sequence length="342" mass="38774">MTTALFLLGGFLLLAVFVLVYRIIVLVSIAKGDSEKKASTSNKINALLFPVSFVGMFGLIFWYSGIAKEDLLPEASSLHGVKTDELFWITIAVIMVAFFATHLLLFFFPYKYQYKEGRKALFFPENDKLELVWTVIPALVMTVLVFSGWRVWSDITSPAPDEAVEIEVMGKQFNWQLRYGGKDGKVGRHDFLKIDATNSMGVDFTDPKSLDDFIPGKLILPKGRPVNLKIRSRDVIHSVFLPHFRVKMDAVPGMQTNFCFTPTKTTEEMRVETNNPNFNYEMACTEICGSSHFAMKLAVEVLEPEEFDKWYSEQEPWASKNPDVLAKALGQPEELAQVEEKK</sequence>
<feature type="transmembrane region" description="Helical" evidence="12">
    <location>
        <begin position="6"/>
        <end position="25"/>
    </location>
</feature>
<dbReference type="Gene3D" id="2.60.40.420">
    <property type="entry name" value="Cupredoxins - blue copper proteins"/>
    <property type="match status" value="1"/>
</dbReference>
<dbReference type="InterPro" id="IPR002429">
    <property type="entry name" value="CcO_II-like_C"/>
</dbReference>
<dbReference type="Pfam" id="PF02790">
    <property type="entry name" value="COX2_TM"/>
    <property type="match status" value="1"/>
</dbReference>
<feature type="transmembrane region" description="Helical" evidence="12">
    <location>
        <begin position="131"/>
        <end position="152"/>
    </location>
</feature>
<evidence type="ECO:0000313" key="15">
    <source>
        <dbReference type="EMBL" id="MEN7546928.1"/>
    </source>
</evidence>
<name>A0AAW9S3G1_9BACT</name>
<reference evidence="15 16" key="1">
    <citation type="submission" date="2024-04" db="EMBL/GenBank/DDBJ databases">
        <title>Novel genus in family Flammeovirgaceae.</title>
        <authorList>
            <person name="Nguyen T.H."/>
            <person name="Vuong T.Q."/>
            <person name="Le H."/>
            <person name="Kim S.-G."/>
        </authorList>
    </citation>
    <scope>NUCLEOTIDE SEQUENCE [LARGE SCALE GENOMIC DNA]</scope>
    <source>
        <strain evidence="15 16">JCM 23209</strain>
    </source>
</reference>
<evidence type="ECO:0000256" key="10">
    <source>
        <dbReference type="RuleBase" id="RU000456"/>
    </source>
</evidence>
<dbReference type="InterPro" id="IPR008972">
    <property type="entry name" value="Cupredoxin"/>
</dbReference>
<dbReference type="GO" id="GO:0005507">
    <property type="term" value="F:copper ion binding"/>
    <property type="evidence" value="ECO:0007669"/>
    <property type="project" value="InterPro"/>
</dbReference>
<dbReference type="Gene3D" id="1.10.287.90">
    <property type="match status" value="1"/>
</dbReference>
<evidence type="ECO:0000259" key="13">
    <source>
        <dbReference type="PROSITE" id="PS50857"/>
    </source>
</evidence>
<evidence type="ECO:0000256" key="5">
    <source>
        <dbReference type="ARBA" id="ARBA00022692"/>
    </source>
</evidence>
<evidence type="ECO:0000256" key="7">
    <source>
        <dbReference type="ARBA" id="ARBA00022982"/>
    </source>
</evidence>
<dbReference type="PROSITE" id="PS50999">
    <property type="entry name" value="COX2_TM"/>
    <property type="match status" value="1"/>
</dbReference>
<dbReference type="PROSITE" id="PS50857">
    <property type="entry name" value="COX2_CUA"/>
    <property type="match status" value="1"/>
</dbReference>
<dbReference type="PRINTS" id="PR01166">
    <property type="entry name" value="CYCOXIDASEII"/>
</dbReference>
<evidence type="ECO:0000256" key="6">
    <source>
        <dbReference type="ARBA" id="ARBA00022967"/>
    </source>
</evidence>
<keyword evidence="7 10" id="KW-0249">Electron transport</keyword>
<evidence type="ECO:0000256" key="11">
    <source>
        <dbReference type="RuleBase" id="RU004024"/>
    </source>
</evidence>
<keyword evidence="6" id="KW-1278">Translocase</keyword>
<dbReference type="GO" id="GO:0004129">
    <property type="term" value="F:cytochrome-c oxidase activity"/>
    <property type="evidence" value="ECO:0007669"/>
    <property type="project" value="UniProtKB-EC"/>
</dbReference>
<keyword evidence="5 10" id="KW-0812">Transmembrane</keyword>
<evidence type="ECO:0000256" key="3">
    <source>
        <dbReference type="ARBA" id="ARBA00022448"/>
    </source>
</evidence>
<dbReference type="InterPro" id="IPR045187">
    <property type="entry name" value="CcO_II"/>
</dbReference>
<dbReference type="PANTHER" id="PTHR22888">
    <property type="entry name" value="CYTOCHROME C OXIDASE, SUBUNIT II"/>
    <property type="match status" value="1"/>
</dbReference>
<feature type="domain" description="Cytochrome oxidase subunit II transmembrane region profile" evidence="14">
    <location>
        <begin position="59"/>
        <end position="159"/>
    </location>
</feature>
<dbReference type="EC" id="7.1.1.9" evidence="11"/>
<dbReference type="AlphaFoldDB" id="A0AAW9S3G1"/>
<keyword evidence="11" id="KW-0186">Copper</keyword>
<evidence type="ECO:0000256" key="2">
    <source>
        <dbReference type="ARBA" id="ARBA00007866"/>
    </source>
</evidence>
<dbReference type="EMBL" id="JBDKWZ010000001">
    <property type="protein sequence ID" value="MEN7546928.1"/>
    <property type="molecule type" value="Genomic_DNA"/>
</dbReference>
<proteinExistence type="inferred from homology"/>
<keyword evidence="8 12" id="KW-1133">Transmembrane helix</keyword>
<evidence type="ECO:0000256" key="12">
    <source>
        <dbReference type="SAM" id="Phobius"/>
    </source>
</evidence>
<comment type="caution">
    <text evidence="15">The sequence shown here is derived from an EMBL/GenBank/DDBJ whole genome shotgun (WGS) entry which is preliminary data.</text>
</comment>
<dbReference type="SUPFAM" id="SSF49503">
    <property type="entry name" value="Cupredoxins"/>
    <property type="match status" value="1"/>
</dbReference>
<protein>
    <recommendedName>
        <fullName evidence="11">Cytochrome c oxidase subunit 2</fullName>
        <ecNumber evidence="11">7.1.1.9</ecNumber>
    </recommendedName>
</protein>
<evidence type="ECO:0000256" key="1">
    <source>
        <dbReference type="ARBA" id="ARBA00004141"/>
    </source>
</evidence>